<name>A0A8C5G3W2_GOUWI</name>
<feature type="domain" description="Periphilin-1 C-terminal" evidence="2">
    <location>
        <begin position="237"/>
        <end position="315"/>
    </location>
</feature>
<protein>
    <submittedName>
        <fullName evidence="3">Periphilin-1-like</fullName>
    </submittedName>
</protein>
<dbReference type="RefSeq" id="XP_028305592.1">
    <property type="nucleotide sequence ID" value="XM_028449791.1"/>
</dbReference>
<reference evidence="3" key="3">
    <citation type="submission" date="2025-09" db="UniProtKB">
        <authorList>
            <consortium name="Ensembl"/>
        </authorList>
    </citation>
    <scope>IDENTIFICATION</scope>
</reference>
<dbReference type="GO" id="GO:0097355">
    <property type="term" value="P:protein localization to heterochromatin"/>
    <property type="evidence" value="ECO:0007669"/>
    <property type="project" value="TreeGrafter"/>
</dbReference>
<dbReference type="PANTHER" id="PTHR15836:SF4">
    <property type="entry name" value="PERIPHILIN-1"/>
    <property type="match status" value="1"/>
</dbReference>
<dbReference type="Pfam" id="PF25234">
    <property type="entry name" value="Periphilin_C"/>
    <property type="match status" value="1"/>
</dbReference>
<evidence type="ECO:0000256" key="1">
    <source>
        <dbReference type="SAM" id="MobiDB-lite"/>
    </source>
</evidence>
<reference evidence="3" key="2">
    <citation type="submission" date="2025-08" db="UniProtKB">
        <authorList>
            <consortium name="Ensembl"/>
        </authorList>
    </citation>
    <scope>IDENTIFICATION</scope>
</reference>
<reference evidence="3" key="1">
    <citation type="submission" date="2020-06" db="EMBL/GenBank/DDBJ databases">
        <authorList>
            <consortium name="Wellcome Sanger Institute Data Sharing"/>
        </authorList>
    </citation>
    <scope>NUCLEOTIDE SEQUENCE [LARGE SCALE GENOMIC DNA]</scope>
</reference>
<feature type="compositionally biased region" description="Basic and acidic residues" evidence="1">
    <location>
        <begin position="142"/>
        <end position="164"/>
    </location>
</feature>
<feature type="region of interest" description="Disordered" evidence="1">
    <location>
        <begin position="73"/>
        <end position="246"/>
    </location>
</feature>
<dbReference type="GO" id="GO:0005654">
    <property type="term" value="C:nucleoplasm"/>
    <property type="evidence" value="ECO:0007669"/>
    <property type="project" value="TreeGrafter"/>
</dbReference>
<sequence length="324" mass="36792">MAYRRGWRSNREAYEEYYQPPDRREALPHRVVNIVPRRGGPSGSSCNFSDESWLNDNDGSWIQFDDGQWSNDDNTFGYGDHRHSSSFHRKSSPTQSDAVHHPQHSYSRDDLRHQLNSWKNSRPHPGSHHSRGSEPLTGSTKTSRDDRDHRPAPSVGIKREHSPADVRSGSKKTKSAPVDLGPALKQEETSGRKSVTVQLLSSSVREELQQEPHCPQAKDSAFTVKKEERVKEEEPKSPSDKGFLTRRSDAIKEKAVEIEKNYRQDCETFRTVVKMLVSKKPSLDGLLQASLDKNLQELKQRCLDALRSFVSELDEILQPPDASA</sequence>
<dbReference type="PANTHER" id="PTHR15836">
    <property type="entry name" value="PERIPHILIN 1"/>
    <property type="match status" value="1"/>
</dbReference>
<feature type="compositionally biased region" description="Polar residues" evidence="1">
    <location>
        <begin position="192"/>
        <end position="203"/>
    </location>
</feature>
<proteinExistence type="predicted"/>
<dbReference type="GO" id="GO:0045814">
    <property type="term" value="P:negative regulation of gene expression, epigenetic"/>
    <property type="evidence" value="ECO:0007669"/>
    <property type="project" value="TreeGrafter"/>
</dbReference>
<accession>A0A8C5G3W2</accession>
<dbReference type="GO" id="GO:0045892">
    <property type="term" value="P:negative regulation of DNA-templated transcription"/>
    <property type="evidence" value="ECO:0007669"/>
    <property type="project" value="InterPro"/>
</dbReference>
<dbReference type="Ensembl" id="ENSGWIT00000014235.1">
    <property type="protein sequence ID" value="ENSGWIP00000012788.1"/>
    <property type="gene ID" value="ENSGWIG00000007387.1"/>
</dbReference>
<dbReference type="Proteomes" id="UP000694680">
    <property type="component" value="Chromosome 6"/>
</dbReference>
<evidence type="ECO:0000313" key="3">
    <source>
        <dbReference type="Ensembl" id="ENSGWIP00000012788.1"/>
    </source>
</evidence>
<evidence type="ECO:0000313" key="4">
    <source>
        <dbReference type="Proteomes" id="UP000694680"/>
    </source>
</evidence>
<feature type="compositionally biased region" description="Basic and acidic residues" evidence="1">
    <location>
        <begin position="224"/>
        <end position="239"/>
    </location>
</feature>
<organism evidence="3 4">
    <name type="scientific">Gouania willdenowi</name>
    <name type="common">Blunt-snouted clingfish</name>
    <name type="synonym">Lepadogaster willdenowi</name>
    <dbReference type="NCBI Taxonomy" id="441366"/>
    <lineage>
        <taxon>Eukaryota</taxon>
        <taxon>Metazoa</taxon>
        <taxon>Chordata</taxon>
        <taxon>Craniata</taxon>
        <taxon>Vertebrata</taxon>
        <taxon>Euteleostomi</taxon>
        <taxon>Actinopterygii</taxon>
        <taxon>Neopterygii</taxon>
        <taxon>Teleostei</taxon>
        <taxon>Neoteleostei</taxon>
        <taxon>Acanthomorphata</taxon>
        <taxon>Ovalentaria</taxon>
        <taxon>Blenniimorphae</taxon>
        <taxon>Blenniiformes</taxon>
        <taxon>Gobiesocoidei</taxon>
        <taxon>Gobiesocidae</taxon>
        <taxon>Gobiesocinae</taxon>
        <taxon>Gouania</taxon>
    </lineage>
</organism>
<keyword evidence="4" id="KW-1185">Reference proteome</keyword>
<feature type="compositionally biased region" description="Basic residues" evidence="1">
    <location>
        <begin position="121"/>
        <end position="130"/>
    </location>
</feature>
<dbReference type="InterPro" id="IPR028851">
    <property type="entry name" value="Pphln1"/>
</dbReference>
<dbReference type="CDD" id="cd22896">
    <property type="entry name" value="periphilin-like"/>
    <property type="match status" value="1"/>
</dbReference>
<dbReference type="GeneID" id="114465048"/>
<dbReference type="InterPro" id="IPR057603">
    <property type="entry name" value="Periphilin-1_C"/>
</dbReference>
<gene>
    <name evidence="3" type="primary">LOC114465048</name>
</gene>
<evidence type="ECO:0000259" key="2">
    <source>
        <dbReference type="Pfam" id="PF25234"/>
    </source>
</evidence>
<dbReference type="AlphaFoldDB" id="A0A8C5G3W2"/>